<dbReference type="RefSeq" id="WP_332079908.1">
    <property type="nucleotide sequence ID" value="NZ_JAZHYN010000001.1"/>
</dbReference>
<dbReference type="CDD" id="cd00383">
    <property type="entry name" value="trans_reg_C"/>
    <property type="match status" value="1"/>
</dbReference>
<dbReference type="Proteomes" id="UP001350748">
    <property type="component" value="Unassembled WGS sequence"/>
</dbReference>
<dbReference type="Gene3D" id="6.10.250.690">
    <property type="match status" value="1"/>
</dbReference>
<dbReference type="PROSITE" id="PS51755">
    <property type="entry name" value="OMPR_PHOB"/>
    <property type="match status" value="1"/>
</dbReference>
<name>A0ABU7XCA0_9HYPH</name>
<dbReference type="SMART" id="SM00862">
    <property type="entry name" value="Trans_reg_C"/>
    <property type="match status" value="1"/>
</dbReference>
<dbReference type="EMBL" id="JAZHYN010000001">
    <property type="protein sequence ID" value="MEF3365012.1"/>
    <property type="molecule type" value="Genomic_DNA"/>
</dbReference>
<feature type="domain" description="Response regulatory" evidence="4">
    <location>
        <begin position="2"/>
        <end position="116"/>
    </location>
</feature>
<accession>A0ABU7XCA0</accession>
<evidence type="ECO:0000256" key="2">
    <source>
        <dbReference type="PROSITE-ProRule" id="PRU00169"/>
    </source>
</evidence>
<feature type="DNA-binding region" description="OmpR/PhoB-type" evidence="3">
    <location>
        <begin position="124"/>
        <end position="222"/>
    </location>
</feature>
<evidence type="ECO:0000259" key="5">
    <source>
        <dbReference type="PROSITE" id="PS51755"/>
    </source>
</evidence>
<dbReference type="Pfam" id="PF00486">
    <property type="entry name" value="Trans_reg_C"/>
    <property type="match status" value="1"/>
</dbReference>
<dbReference type="InterPro" id="IPR001789">
    <property type="entry name" value="Sig_transdc_resp-reg_receiver"/>
</dbReference>
<dbReference type="Pfam" id="PF00072">
    <property type="entry name" value="Response_reg"/>
    <property type="match status" value="1"/>
</dbReference>
<dbReference type="InterPro" id="IPR011006">
    <property type="entry name" value="CheY-like_superfamily"/>
</dbReference>
<dbReference type="SMART" id="SM00448">
    <property type="entry name" value="REC"/>
    <property type="match status" value="1"/>
</dbReference>
<evidence type="ECO:0000259" key="4">
    <source>
        <dbReference type="PROSITE" id="PS50110"/>
    </source>
</evidence>
<keyword evidence="7" id="KW-1185">Reference proteome</keyword>
<dbReference type="PROSITE" id="PS50110">
    <property type="entry name" value="RESPONSE_REGULATORY"/>
    <property type="match status" value="1"/>
</dbReference>
<organism evidence="6 7">
    <name type="scientific">Methylocystis borbori</name>
    <dbReference type="NCBI Taxonomy" id="3118750"/>
    <lineage>
        <taxon>Bacteria</taxon>
        <taxon>Pseudomonadati</taxon>
        <taxon>Pseudomonadota</taxon>
        <taxon>Alphaproteobacteria</taxon>
        <taxon>Hyphomicrobiales</taxon>
        <taxon>Methylocystaceae</taxon>
        <taxon>Methylocystis</taxon>
    </lineage>
</organism>
<proteinExistence type="predicted"/>
<dbReference type="InterPro" id="IPR039420">
    <property type="entry name" value="WalR-like"/>
</dbReference>
<dbReference type="PANTHER" id="PTHR48111">
    <property type="entry name" value="REGULATOR OF RPOS"/>
    <property type="match status" value="1"/>
</dbReference>
<dbReference type="InterPro" id="IPR001867">
    <property type="entry name" value="OmpR/PhoB-type_DNA-bd"/>
</dbReference>
<comment type="caution">
    <text evidence="6">The sequence shown here is derived from an EMBL/GenBank/DDBJ whole genome shotgun (WGS) entry which is preliminary data.</text>
</comment>
<evidence type="ECO:0000313" key="6">
    <source>
        <dbReference type="EMBL" id="MEF3365012.1"/>
    </source>
</evidence>
<evidence type="ECO:0000256" key="3">
    <source>
        <dbReference type="PROSITE-ProRule" id="PRU01091"/>
    </source>
</evidence>
<protein>
    <submittedName>
        <fullName evidence="6">Response regulator transcription factor</fullName>
    </submittedName>
</protein>
<keyword evidence="2" id="KW-0597">Phosphoprotein</keyword>
<dbReference type="PANTHER" id="PTHR48111:SF36">
    <property type="entry name" value="TRANSCRIPTIONAL REGULATORY PROTEIN CUTR"/>
    <property type="match status" value="1"/>
</dbReference>
<evidence type="ECO:0000313" key="7">
    <source>
        <dbReference type="Proteomes" id="UP001350748"/>
    </source>
</evidence>
<dbReference type="InterPro" id="IPR036388">
    <property type="entry name" value="WH-like_DNA-bd_sf"/>
</dbReference>
<dbReference type="SUPFAM" id="SSF52172">
    <property type="entry name" value="CheY-like"/>
    <property type="match status" value="1"/>
</dbReference>
<keyword evidence="1 3" id="KW-0238">DNA-binding</keyword>
<evidence type="ECO:0000256" key="1">
    <source>
        <dbReference type="ARBA" id="ARBA00023125"/>
    </source>
</evidence>
<gene>
    <name evidence="6" type="ORF">V3H18_00535</name>
</gene>
<reference evidence="6 7" key="1">
    <citation type="submission" date="2024-02" db="EMBL/GenBank/DDBJ databases">
        <authorList>
            <person name="Grouzdev D."/>
        </authorList>
    </citation>
    <scope>NUCLEOTIDE SEQUENCE [LARGE SCALE GENOMIC DNA]</scope>
    <source>
        <strain evidence="6 7">9N</strain>
    </source>
</reference>
<sequence>MRILIVEDEPDMARLIRRRLGKAGYACDQVLNLEDALEALKQFPYELMLLDRRLPDGDGAEAVPCIRKLRPSVRIMMVTAIDAPQERVAGLDAGADDYLVKPFDGEELMARIRARLRSPGGGKAPPIIVGALSFDPAARQFFVAERPMTLHKREFTLLETLVRRVNRVVARATLMEEIYGFDDTVSPGALDTLVSRLRKRLENIHADVEIHLVRGRGYLLNEIGS</sequence>
<dbReference type="Gene3D" id="3.40.50.2300">
    <property type="match status" value="1"/>
</dbReference>
<feature type="domain" description="OmpR/PhoB-type" evidence="5">
    <location>
        <begin position="124"/>
        <end position="222"/>
    </location>
</feature>
<dbReference type="Gene3D" id="1.10.10.10">
    <property type="entry name" value="Winged helix-like DNA-binding domain superfamily/Winged helix DNA-binding domain"/>
    <property type="match status" value="1"/>
</dbReference>
<feature type="modified residue" description="4-aspartylphosphate" evidence="2">
    <location>
        <position position="51"/>
    </location>
</feature>